<keyword evidence="2" id="KW-0255">Endonuclease</keyword>
<evidence type="ECO:0000313" key="4">
    <source>
        <dbReference type="Proteomes" id="UP001500620"/>
    </source>
</evidence>
<organism evidence="3 4">
    <name type="scientific">Dactylosporangium darangshiense</name>
    <dbReference type="NCBI Taxonomy" id="579108"/>
    <lineage>
        <taxon>Bacteria</taxon>
        <taxon>Bacillati</taxon>
        <taxon>Actinomycetota</taxon>
        <taxon>Actinomycetes</taxon>
        <taxon>Micromonosporales</taxon>
        <taxon>Micromonosporaceae</taxon>
        <taxon>Dactylosporangium</taxon>
    </lineage>
</organism>
<reference evidence="4" key="1">
    <citation type="journal article" date="2019" name="Int. J. Syst. Evol. Microbiol.">
        <title>The Global Catalogue of Microorganisms (GCM) 10K type strain sequencing project: providing services to taxonomists for standard genome sequencing and annotation.</title>
        <authorList>
            <consortium name="The Broad Institute Genomics Platform"/>
            <consortium name="The Broad Institute Genome Sequencing Center for Infectious Disease"/>
            <person name="Wu L."/>
            <person name="Ma J."/>
        </authorList>
    </citation>
    <scope>NUCLEOTIDE SEQUENCE [LARGE SCALE GENOMIC DNA]</scope>
    <source>
        <strain evidence="4">JCM 17441</strain>
    </source>
</reference>
<evidence type="ECO:0000256" key="2">
    <source>
        <dbReference type="PIRNR" id="PIRNR029950"/>
    </source>
</evidence>
<dbReference type="InterPro" id="IPR013422">
    <property type="entry name" value="CRISPR-assoc_prot_Cas5_N"/>
</dbReference>
<keyword evidence="4" id="KW-1185">Reference proteome</keyword>
<dbReference type="NCBIfam" id="TIGR01876">
    <property type="entry name" value="cas_Cas5d"/>
    <property type="match status" value="1"/>
</dbReference>
<dbReference type="InterPro" id="IPR021124">
    <property type="entry name" value="CRISPR-assoc_prot_Cas5"/>
</dbReference>
<evidence type="ECO:0000313" key="3">
    <source>
        <dbReference type="EMBL" id="GAA4260035.1"/>
    </source>
</evidence>
<proteinExistence type="inferred from homology"/>
<dbReference type="PIRSF" id="PIRSF029950">
    <property type="entry name" value="Cas_CT1134"/>
    <property type="match status" value="1"/>
</dbReference>
<dbReference type="InterPro" id="IPR010155">
    <property type="entry name" value="CRISPR-assoc_prot_Cas5d"/>
</dbReference>
<dbReference type="EMBL" id="BAABAT010000038">
    <property type="protein sequence ID" value="GAA4260035.1"/>
    <property type="molecule type" value="Genomic_DNA"/>
</dbReference>
<keyword evidence="1 2" id="KW-0051">Antiviral defense</keyword>
<sequence>MINSTRERRHPPVAVQVRADGALFTRPELRVERVSYPVMTPTAATGVLEAIFWKPEFRWVPVKIEVLRPIRQFTLRRNETHDLPSLVEAVGKGRRVDTVANRDQRSALCLRDVEYRIHAQVELFAHAEKTEAAYREQFRRRVNRGACFQQPFMGAKEFPAAFLPPDERAPIDLTQDLGIMLHRIHYGPPARFDWFTARLDRGVLNVPAHGIPGGVPQSSGVA</sequence>
<comment type="similarity">
    <text evidence="2">Belongs to the CRISPR-associated protein Cas5 family. Subtype I-C/Dvulg subfamily.</text>
</comment>
<dbReference type="NCBIfam" id="TIGR02593">
    <property type="entry name" value="CRISPR_cas5"/>
    <property type="match status" value="1"/>
</dbReference>
<name>A0ABP8DMZ5_9ACTN</name>
<accession>A0ABP8DMZ5</accession>
<dbReference type="Gene3D" id="3.30.70.2660">
    <property type="match status" value="1"/>
</dbReference>
<keyword evidence="2" id="KW-0378">Hydrolase</keyword>
<evidence type="ECO:0000256" key="1">
    <source>
        <dbReference type="ARBA" id="ARBA00023118"/>
    </source>
</evidence>
<keyword evidence="2" id="KW-0694">RNA-binding</keyword>
<dbReference type="EC" id="3.1.-.-" evidence="2"/>
<comment type="function">
    <text evidence="2">CRISPR (clustered regularly interspaced short palindromic repeat) is an adaptive immune system that provides protection against mobile genetic elements (viruses, transposable elements and conjugative plasmids). CRISPR clusters contain spacers, sequences complementary to antecedent mobile elements, and target invading nucleic acids. CRISPR clusters are transcribed and processed into CRISPR RNA (crRNA).</text>
</comment>
<dbReference type="Pfam" id="PF09704">
    <property type="entry name" value="Cas_Cas5d"/>
    <property type="match status" value="1"/>
</dbReference>
<dbReference type="Proteomes" id="UP001500620">
    <property type="component" value="Unassembled WGS sequence"/>
</dbReference>
<keyword evidence="2" id="KW-0540">Nuclease</keyword>
<protein>
    <recommendedName>
        <fullName evidence="2">pre-crRNA processing endonuclease</fullName>
        <ecNumber evidence="2">3.1.-.-</ecNumber>
    </recommendedName>
</protein>
<gene>
    <name evidence="3" type="primary">cas5c</name>
    <name evidence="3" type="ORF">GCM10022255_087150</name>
</gene>
<comment type="caution">
    <text evidence="3">The sequence shown here is derived from an EMBL/GenBank/DDBJ whole genome shotgun (WGS) entry which is preliminary data.</text>
</comment>